<dbReference type="Proteomes" id="UP000431533">
    <property type="component" value="Unassembled WGS sequence"/>
</dbReference>
<feature type="compositionally biased region" description="Polar residues" evidence="3">
    <location>
        <begin position="224"/>
        <end position="237"/>
    </location>
</feature>
<dbReference type="OrthoDB" id="3886144at2759"/>
<evidence type="ECO:0000256" key="3">
    <source>
        <dbReference type="SAM" id="MobiDB-lite"/>
    </source>
</evidence>
<dbReference type="GO" id="GO:0000976">
    <property type="term" value="F:transcription cis-regulatory region binding"/>
    <property type="evidence" value="ECO:0007669"/>
    <property type="project" value="TreeGrafter"/>
</dbReference>
<evidence type="ECO:0000313" key="5">
    <source>
        <dbReference type="EMBL" id="TVY24169.1"/>
    </source>
</evidence>
<feature type="compositionally biased region" description="Low complexity" evidence="3">
    <location>
        <begin position="131"/>
        <end position="149"/>
    </location>
</feature>
<keyword evidence="6" id="KW-1185">Reference proteome</keyword>
<comment type="subcellular location">
    <subcellularLocation>
        <location evidence="1">Nucleus</location>
    </subcellularLocation>
</comment>
<name>A0A8H8QZI9_9HELO</name>
<dbReference type="GO" id="GO:0000981">
    <property type="term" value="F:DNA-binding transcription factor activity, RNA polymerase II-specific"/>
    <property type="evidence" value="ECO:0007669"/>
    <property type="project" value="InterPro"/>
</dbReference>
<dbReference type="SUPFAM" id="SSF57701">
    <property type="entry name" value="Zn2/Cys6 DNA-binding domain"/>
    <property type="match status" value="1"/>
</dbReference>
<reference evidence="5 6" key="1">
    <citation type="submission" date="2018-05" db="EMBL/GenBank/DDBJ databases">
        <title>Genome sequencing and assembly of the regulated plant pathogen Lachnellula willkommii and related sister species for the development of diagnostic species identification markers.</title>
        <authorList>
            <person name="Giroux E."/>
            <person name="Bilodeau G."/>
        </authorList>
    </citation>
    <scope>NUCLEOTIDE SEQUENCE [LARGE SCALE GENOMIC DNA]</scope>
    <source>
        <strain evidence="5 6">CBS 185.66</strain>
    </source>
</reference>
<dbReference type="InterPro" id="IPR021858">
    <property type="entry name" value="Fun_TF"/>
</dbReference>
<proteinExistence type="predicted"/>
<dbReference type="GO" id="GO:0008270">
    <property type="term" value="F:zinc ion binding"/>
    <property type="evidence" value="ECO:0007669"/>
    <property type="project" value="InterPro"/>
</dbReference>
<dbReference type="PANTHER" id="PTHR37534">
    <property type="entry name" value="TRANSCRIPTIONAL ACTIVATOR PROTEIN UGA3"/>
    <property type="match status" value="1"/>
</dbReference>
<feature type="region of interest" description="Disordered" evidence="3">
    <location>
        <begin position="218"/>
        <end position="237"/>
    </location>
</feature>
<dbReference type="InterPro" id="IPR001138">
    <property type="entry name" value="Zn2Cys6_DnaBD"/>
</dbReference>
<feature type="region of interest" description="Disordered" evidence="3">
    <location>
        <begin position="697"/>
        <end position="720"/>
    </location>
</feature>
<organism evidence="5 6">
    <name type="scientific">Lachnellula hyalina</name>
    <dbReference type="NCBI Taxonomy" id="1316788"/>
    <lineage>
        <taxon>Eukaryota</taxon>
        <taxon>Fungi</taxon>
        <taxon>Dikarya</taxon>
        <taxon>Ascomycota</taxon>
        <taxon>Pezizomycotina</taxon>
        <taxon>Leotiomycetes</taxon>
        <taxon>Helotiales</taxon>
        <taxon>Lachnaceae</taxon>
        <taxon>Lachnellula</taxon>
    </lineage>
</organism>
<dbReference type="EMBL" id="QGMH01000142">
    <property type="protein sequence ID" value="TVY24169.1"/>
    <property type="molecule type" value="Genomic_DNA"/>
</dbReference>
<dbReference type="GO" id="GO:0045944">
    <property type="term" value="P:positive regulation of transcription by RNA polymerase II"/>
    <property type="evidence" value="ECO:0007669"/>
    <property type="project" value="TreeGrafter"/>
</dbReference>
<dbReference type="Gene3D" id="4.10.240.10">
    <property type="entry name" value="Zn(2)-C6 fungal-type DNA-binding domain"/>
    <property type="match status" value="1"/>
</dbReference>
<dbReference type="AlphaFoldDB" id="A0A8H8QZI9"/>
<feature type="compositionally biased region" description="Basic and acidic residues" evidence="3">
    <location>
        <begin position="697"/>
        <end position="710"/>
    </location>
</feature>
<feature type="compositionally biased region" description="Basic residues" evidence="3">
    <location>
        <begin position="44"/>
        <end position="57"/>
    </location>
</feature>
<accession>A0A8H8QZI9</accession>
<comment type="caution">
    <text evidence="5">The sequence shown here is derived from an EMBL/GenBank/DDBJ whole genome shotgun (WGS) entry which is preliminary data.</text>
</comment>
<dbReference type="Pfam" id="PF11951">
    <property type="entry name" value="Fungal_trans_2"/>
    <property type="match status" value="1"/>
</dbReference>
<feature type="domain" description="Zn(2)-C6 fungal-type" evidence="4">
    <location>
        <begin position="61"/>
        <end position="89"/>
    </location>
</feature>
<dbReference type="GO" id="GO:0005634">
    <property type="term" value="C:nucleus"/>
    <property type="evidence" value="ECO:0007669"/>
    <property type="project" value="UniProtKB-SubCell"/>
</dbReference>
<feature type="region of interest" description="Disordered" evidence="3">
    <location>
        <begin position="1"/>
        <end position="60"/>
    </location>
</feature>
<protein>
    <submittedName>
        <fullName evidence="5">Beauvericin cluster-specific repressor</fullName>
    </submittedName>
</protein>
<evidence type="ECO:0000313" key="6">
    <source>
        <dbReference type="Proteomes" id="UP000431533"/>
    </source>
</evidence>
<feature type="compositionally biased region" description="Low complexity" evidence="3">
    <location>
        <begin position="33"/>
        <end position="43"/>
    </location>
</feature>
<dbReference type="Pfam" id="PF00172">
    <property type="entry name" value="Zn_clus"/>
    <property type="match status" value="1"/>
</dbReference>
<evidence type="ECO:0000259" key="4">
    <source>
        <dbReference type="PROSITE" id="PS50048"/>
    </source>
</evidence>
<dbReference type="PROSITE" id="PS50048">
    <property type="entry name" value="ZN2_CY6_FUNGAL_2"/>
    <property type="match status" value="1"/>
</dbReference>
<dbReference type="GeneID" id="41987016"/>
<dbReference type="SMART" id="SM00066">
    <property type="entry name" value="GAL4"/>
    <property type="match status" value="1"/>
</dbReference>
<feature type="region of interest" description="Disordered" evidence="3">
    <location>
        <begin position="744"/>
        <end position="777"/>
    </location>
</feature>
<evidence type="ECO:0000256" key="1">
    <source>
        <dbReference type="ARBA" id="ARBA00004123"/>
    </source>
</evidence>
<sequence length="845" mass="93723">MEAITIPSPTAFLAASPDAKPAPEPPPPKRKPTAPTSTKAAAAIKKKTGAVKPKQSKSRNGCITCKAKRLKCDETKPTCQQCHKRGVPCGGYKKDFKWRPFEETTFANKVVPPAKSKRDSMVSEKPPDPPGTAAATVTSPPSDTSSPAGDEPEAEADISMQDSFFHAAAPSPSSFPPLSDIQFDHSPMFDMSTPPYLRELPRPRFEADTVTKSLSSLFEDANGGPSNTSSRPSFSGQSPRLIDLLIPGSELNARPGSVSMPPMSIATSMTMSPMMDHHFLPQMDMPNDSILDEDVEEIIRPQMSDADMWMSLRGQHSRSSTASPTMTRDDPFNKIYRQPEVQAGSPEMLMLRFDKQTCGILSVKDGPTENPWRTLIWPLARDSPALYHAIASMTAFHTSKERPALRVDGMEHMRRSIRSLATGIEKMRTDTALATTLVLAFSESWDQHISTGIEHLRGAKILVNQALTAHKKRNVSGDEFARLRFLCNTWVYMDVIARLTSVDDDEYSDFDHILPALNTFTPNTEIDPLMGCAATLFPLIGRAANLCRKVRKVETNSIQLISQAIELKEAIEQWSPPPGSAFERPEDPTSEIQHALQTAEAYRYATLLYLHQAVPEIPSFTSAQLAKKVLVYLATVPLSSRLVIVQIYPLLAAGCEAWDSEDRQWVEERWGSMVSRMWIGNIDRCFEVMQEVWSRRDNDAAEKAEKENSRRGGVRMVHSESSKRKFEEELALDDMFSFSDMLNANSTGSSGDRQKRRNTLGSIGGGKKRMEPATEEMDPELTVRGRMHWVGVMKDWEWESAGAGAGREELGMRVDVVERFEFDAFAWFGADIDVDDCPGLDLGAG</sequence>
<dbReference type="CDD" id="cd00067">
    <property type="entry name" value="GAL4"/>
    <property type="match status" value="1"/>
</dbReference>
<dbReference type="PANTHER" id="PTHR37534:SF47">
    <property type="entry name" value="ZN(2)-C6 FUNGAL-TYPE DOMAIN-CONTAINING PROTEIN"/>
    <property type="match status" value="1"/>
</dbReference>
<dbReference type="PROSITE" id="PS00463">
    <property type="entry name" value="ZN2_CY6_FUNGAL_1"/>
    <property type="match status" value="1"/>
</dbReference>
<feature type="region of interest" description="Disordered" evidence="3">
    <location>
        <begin position="104"/>
        <end position="154"/>
    </location>
</feature>
<keyword evidence="2" id="KW-0539">Nucleus</keyword>
<dbReference type="RefSeq" id="XP_031002957.1">
    <property type="nucleotide sequence ID" value="XM_031151751.1"/>
</dbReference>
<dbReference type="InterPro" id="IPR036864">
    <property type="entry name" value="Zn2-C6_fun-type_DNA-bd_sf"/>
</dbReference>
<evidence type="ECO:0000256" key="2">
    <source>
        <dbReference type="ARBA" id="ARBA00023242"/>
    </source>
</evidence>
<feature type="compositionally biased region" description="Basic and acidic residues" evidence="3">
    <location>
        <begin position="116"/>
        <end position="127"/>
    </location>
</feature>
<gene>
    <name evidence="5" type="primary">BEA4_0</name>
    <name evidence="5" type="ORF">LHYA1_G006818</name>
</gene>